<dbReference type="EMBL" id="DS804235">
    <property type="protein sequence ID" value="EEC10782.1"/>
    <property type="molecule type" value="Genomic_DNA"/>
</dbReference>
<reference evidence="2" key="2">
    <citation type="submission" date="2020-05" db="UniProtKB">
        <authorList>
            <consortium name="EnsemblMetazoa"/>
        </authorList>
    </citation>
    <scope>IDENTIFICATION</scope>
    <source>
        <strain evidence="2">wikel</strain>
    </source>
</reference>
<dbReference type="HOGENOM" id="CLU_1462873_0_0_1"/>
<name>B7PW10_IXOSC</name>
<dbReference type="InParanoid" id="B7PW10"/>
<dbReference type="AlphaFoldDB" id="B7PW10"/>
<dbReference type="PaxDb" id="6945-B7PW10"/>
<accession>B7PW10</accession>
<organism>
    <name type="scientific">Ixodes scapularis</name>
    <name type="common">Black-legged tick</name>
    <name type="synonym">Deer tick</name>
    <dbReference type="NCBI Taxonomy" id="6945"/>
    <lineage>
        <taxon>Eukaryota</taxon>
        <taxon>Metazoa</taxon>
        <taxon>Ecdysozoa</taxon>
        <taxon>Arthropoda</taxon>
        <taxon>Chelicerata</taxon>
        <taxon>Arachnida</taxon>
        <taxon>Acari</taxon>
        <taxon>Parasitiformes</taxon>
        <taxon>Ixodida</taxon>
        <taxon>Ixodoidea</taxon>
        <taxon>Ixodidae</taxon>
        <taxon>Ixodinae</taxon>
        <taxon>Ixodes</taxon>
    </lineage>
</organism>
<dbReference type="VEuPathDB" id="VectorBase:ISCW007372"/>
<evidence type="ECO:0000313" key="3">
    <source>
        <dbReference type="Proteomes" id="UP000001555"/>
    </source>
</evidence>
<dbReference type="EMBL" id="ABJB010488220">
    <property type="status" value="NOT_ANNOTATED_CDS"/>
    <property type="molecule type" value="Genomic_DNA"/>
</dbReference>
<dbReference type="EnsemblMetazoa" id="ISCW007372-RA">
    <property type="protein sequence ID" value="ISCW007372-PA"/>
    <property type="gene ID" value="ISCW007372"/>
</dbReference>
<protein>
    <submittedName>
        <fullName evidence="1 2">Uncharacterized protein</fullName>
    </submittedName>
</protein>
<sequence length="185" mass="20209">MSDMTSTSKKWKVIDMGTKSTVHQELSAGEQHGIVYKSIVGEAASVDVERAEQWLTDNVDEIYSYTVAARLTEDGQTLNDFINADKDVVVLESSSDEAIVREVWPTIQDIAASDDEDDDKDDGCDGVALSPLVSTMTALGLRASLKQLVYARGLSNVHIDQLRNLESAIIGSALLKQTKVTDFLE</sequence>
<evidence type="ECO:0000313" key="1">
    <source>
        <dbReference type="EMBL" id="EEC10782.1"/>
    </source>
</evidence>
<keyword evidence="3" id="KW-1185">Reference proteome</keyword>
<dbReference type="VEuPathDB" id="VectorBase:ISCI007372"/>
<reference evidence="1 3" key="1">
    <citation type="submission" date="2008-03" db="EMBL/GenBank/DDBJ databases">
        <title>Annotation of Ixodes scapularis.</title>
        <authorList>
            <consortium name="Ixodes scapularis Genome Project Consortium"/>
            <person name="Caler E."/>
            <person name="Hannick L.I."/>
            <person name="Bidwell S."/>
            <person name="Joardar V."/>
            <person name="Thiagarajan M."/>
            <person name="Amedeo P."/>
            <person name="Galinsky K.J."/>
            <person name="Schobel S."/>
            <person name="Inman J."/>
            <person name="Hostetler J."/>
            <person name="Miller J."/>
            <person name="Hammond M."/>
            <person name="Megy K."/>
            <person name="Lawson D."/>
            <person name="Kodira C."/>
            <person name="Sutton G."/>
            <person name="Meyer J."/>
            <person name="Hill C.A."/>
            <person name="Birren B."/>
            <person name="Nene V."/>
            <person name="Collins F."/>
            <person name="Alarcon-Chaidez F."/>
            <person name="Wikel S."/>
            <person name="Strausberg R."/>
        </authorList>
    </citation>
    <scope>NUCLEOTIDE SEQUENCE [LARGE SCALE GENOMIC DNA]</scope>
    <source>
        <strain evidence="3">Wikel</strain>
        <strain evidence="1">Wikel colony</strain>
    </source>
</reference>
<proteinExistence type="predicted"/>
<dbReference type="Proteomes" id="UP000001555">
    <property type="component" value="Unassembled WGS sequence"/>
</dbReference>
<gene>
    <name evidence="1" type="ORF">IscW_ISCW007372</name>
</gene>
<evidence type="ECO:0000313" key="2">
    <source>
        <dbReference type="EnsemblMetazoa" id="ISCW007372-PA"/>
    </source>
</evidence>